<dbReference type="InterPro" id="IPR014916">
    <property type="entry name" value="KapB"/>
</dbReference>
<keyword evidence="2" id="KW-1185">Reference proteome</keyword>
<comment type="caution">
    <text evidence="1">The sequence shown here is derived from an EMBL/GenBank/DDBJ whole genome shotgun (WGS) entry which is preliminary data.</text>
</comment>
<dbReference type="Proteomes" id="UP000640274">
    <property type="component" value="Unassembled WGS sequence"/>
</dbReference>
<accession>A0A934J2I8</accession>
<reference evidence="1" key="1">
    <citation type="submission" date="2020-12" db="EMBL/GenBank/DDBJ databases">
        <authorList>
            <person name="Huq M.A."/>
        </authorList>
    </citation>
    <scope>NUCLEOTIDE SEQUENCE</scope>
    <source>
        <strain evidence="1">MAHUQ-46</strain>
    </source>
</reference>
<protein>
    <submittedName>
        <fullName evidence="1">Kinase</fullName>
    </submittedName>
</protein>
<dbReference type="Gene3D" id="2.30.30.430">
    <property type="entry name" value="Kinase associated protein B domain"/>
    <property type="match status" value="1"/>
</dbReference>
<gene>
    <name evidence="1" type="ORF">JFN88_02915</name>
</gene>
<dbReference type="EMBL" id="JAELUP010000005">
    <property type="protein sequence ID" value="MBJ6360273.1"/>
    <property type="molecule type" value="Genomic_DNA"/>
</dbReference>
<dbReference type="AlphaFoldDB" id="A0A934J2I8"/>
<name>A0A934J2I8_9BACL</name>
<dbReference type="GO" id="GO:0016301">
    <property type="term" value="F:kinase activity"/>
    <property type="evidence" value="ECO:0007669"/>
    <property type="project" value="UniProtKB-KW"/>
</dbReference>
<proteinExistence type="predicted"/>
<keyword evidence="1" id="KW-0808">Transferase</keyword>
<dbReference type="SUPFAM" id="SSF141251">
    <property type="entry name" value="Kinase-associated protein B-like"/>
    <property type="match status" value="1"/>
</dbReference>
<keyword evidence="1" id="KW-0418">Kinase</keyword>
<organism evidence="1 2">
    <name type="scientific">Paenibacillus roseus</name>
    <dbReference type="NCBI Taxonomy" id="2798579"/>
    <lineage>
        <taxon>Bacteria</taxon>
        <taxon>Bacillati</taxon>
        <taxon>Bacillota</taxon>
        <taxon>Bacilli</taxon>
        <taxon>Bacillales</taxon>
        <taxon>Paenibacillaceae</taxon>
        <taxon>Paenibacillus</taxon>
    </lineage>
</organism>
<dbReference type="InterPro" id="IPR038080">
    <property type="entry name" value="KapB_sf"/>
</dbReference>
<evidence type="ECO:0000313" key="1">
    <source>
        <dbReference type="EMBL" id="MBJ6360273.1"/>
    </source>
</evidence>
<sequence>MSGQRSLVKVLAVLKHPEQGDLHHPQDPDVAIFHERRALSYTEKAWALTRDLQPFHGELPDYASSLEAALEAEWHKLDRLRRWAEQGLKQLAELRKDYAPRK</sequence>
<dbReference type="Pfam" id="PF08810">
    <property type="entry name" value="KapB"/>
    <property type="match status" value="1"/>
</dbReference>
<dbReference type="SMART" id="SM01298">
    <property type="entry name" value="KapB"/>
    <property type="match status" value="1"/>
</dbReference>
<evidence type="ECO:0000313" key="2">
    <source>
        <dbReference type="Proteomes" id="UP000640274"/>
    </source>
</evidence>